<evidence type="ECO:0000313" key="6">
    <source>
        <dbReference type="EMBL" id="KAJ7716726.1"/>
    </source>
</evidence>
<feature type="compositionally biased region" description="Low complexity" evidence="4">
    <location>
        <begin position="238"/>
        <end position="247"/>
    </location>
</feature>
<accession>A0AAD7MGP6</accession>
<dbReference type="EMBL" id="JARJLG010000328">
    <property type="protein sequence ID" value="KAJ7716726.1"/>
    <property type="molecule type" value="Genomic_DNA"/>
</dbReference>
<keyword evidence="7" id="KW-1185">Reference proteome</keyword>
<evidence type="ECO:0000256" key="2">
    <source>
        <dbReference type="ARBA" id="ARBA00023163"/>
    </source>
</evidence>
<feature type="domain" description="HMG box" evidence="5">
    <location>
        <begin position="90"/>
        <end position="159"/>
    </location>
</feature>
<proteinExistence type="predicted"/>
<dbReference type="PROSITE" id="PS50118">
    <property type="entry name" value="HMG_BOX_2"/>
    <property type="match status" value="1"/>
</dbReference>
<evidence type="ECO:0000256" key="1">
    <source>
        <dbReference type="ARBA" id="ARBA00023125"/>
    </source>
</evidence>
<dbReference type="InterPro" id="IPR009071">
    <property type="entry name" value="HMG_box_dom"/>
</dbReference>
<dbReference type="GO" id="GO:0000978">
    <property type="term" value="F:RNA polymerase II cis-regulatory region sequence-specific DNA binding"/>
    <property type="evidence" value="ECO:0007669"/>
    <property type="project" value="TreeGrafter"/>
</dbReference>
<keyword evidence="3" id="KW-0539">Nucleus</keyword>
<dbReference type="PANTHER" id="PTHR10270">
    <property type="entry name" value="SOX TRANSCRIPTION FACTOR"/>
    <property type="match status" value="1"/>
</dbReference>
<feature type="region of interest" description="Disordered" evidence="4">
    <location>
        <begin position="163"/>
        <end position="183"/>
    </location>
</feature>
<dbReference type="Pfam" id="PF00505">
    <property type="entry name" value="HMG_box"/>
    <property type="match status" value="1"/>
</dbReference>
<evidence type="ECO:0000256" key="4">
    <source>
        <dbReference type="SAM" id="MobiDB-lite"/>
    </source>
</evidence>
<dbReference type="SMART" id="SM00398">
    <property type="entry name" value="HMG"/>
    <property type="match status" value="1"/>
</dbReference>
<name>A0AAD7MGP6_9AGAR</name>
<feature type="DNA-binding region" description="HMG box" evidence="3">
    <location>
        <begin position="90"/>
        <end position="159"/>
    </location>
</feature>
<dbReference type="GO" id="GO:0001228">
    <property type="term" value="F:DNA-binding transcription activator activity, RNA polymerase II-specific"/>
    <property type="evidence" value="ECO:0007669"/>
    <property type="project" value="TreeGrafter"/>
</dbReference>
<evidence type="ECO:0000256" key="3">
    <source>
        <dbReference type="PROSITE-ProRule" id="PRU00267"/>
    </source>
</evidence>
<dbReference type="Gene3D" id="1.10.30.10">
    <property type="entry name" value="High mobility group box domain"/>
    <property type="match status" value="1"/>
</dbReference>
<dbReference type="Proteomes" id="UP001215280">
    <property type="component" value="Unassembled WGS sequence"/>
</dbReference>
<evidence type="ECO:0000313" key="7">
    <source>
        <dbReference type="Proteomes" id="UP001215280"/>
    </source>
</evidence>
<dbReference type="GO" id="GO:0030154">
    <property type="term" value="P:cell differentiation"/>
    <property type="evidence" value="ECO:0007669"/>
    <property type="project" value="TreeGrafter"/>
</dbReference>
<dbReference type="AlphaFoldDB" id="A0AAD7MGP6"/>
<sequence length="467" mass="51881">MPAERTRYSRRSQADGEGIVWTLPVEPVGESGIGFAPNLTESTFSDLPPLVDAPDTPLSPCDSFIFTSEDPCASPSRRSVHTRKKSENHIPRPPNAFILFRSSFIKSQRVSTEVETNHSTLSKIIGMTWKNLTDEERQVWRQKAMDAVAEHKRNFPTYAFRPKHRGKKVDADGPPPKTKRKVREVYQDPRRCEKIAELLVEGKKGVELDRAIQEFDKHHVPEIVTRFEAPITARAYRRSSSVPVPNSEESRGFLSSTPSCSAGGSRRRRSSSVGAETRAAQEQRPRAASTFPTDVESASNSDGLLTPPSFDSFSFQSKQEPDLDGFDFSSFSFSNVSSPAPSFGCDPLLPLSPIESSSFDHGKMEPCSPAAYVPAEPMDISAFIANEWLTHGENAFGSYPTVEYAAPLSGFEFPMPTPMYEEPNPNNFCSNFKNLAFDEQFHAQDATVPGLVQFEADLAEFMSQYSL</sequence>
<protein>
    <recommendedName>
        <fullName evidence="5">HMG box domain-containing protein</fullName>
    </recommendedName>
</protein>
<dbReference type="GO" id="GO:0005634">
    <property type="term" value="C:nucleus"/>
    <property type="evidence" value="ECO:0007669"/>
    <property type="project" value="UniProtKB-UniRule"/>
</dbReference>
<feature type="compositionally biased region" description="Polar residues" evidence="4">
    <location>
        <begin position="290"/>
        <end position="303"/>
    </location>
</feature>
<keyword evidence="1 3" id="KW-0238">DNA-binding</keyword>
<dbReference type="InterPro" id="IPR050140">
    <property type="entry name" value="SRY-related_HMG-box_TF-like"/>
</dbReference>
<reference evidence="6" key="1">
    <citation type="submission" date="2023-03" db="EMBL/GenBank/DDBJ databases">
        <title>Massive genome expansion in bonnet fungi (Mycena s.s.) driven by repeated elements and novel gene families across ecological guilds.</title>
        <authorList>
            <consortium name="Lawrence Berkeley National Laboratory"/>
            <person name="Harder C.B."/>
            <person name="Miyauchi S."/>
            <person name="Viragh M."/>
            <person name="Kuo A."/>
            <person name="Thoen E."/>
            <person name="Andreopoulos B."/>
            <person name="Lu D."/>
            <person name="Skrede I."/>
            <person name="Drula E."/>
            <person name="Henrissat B."/>
            <person name="Morin E."/>
            <person name="Kohler A."/>
            <person name="Barry K."/>
            <person name="LaButti K."/>
            <person name="Morin E."/>
            <person name="Salamov A."/>
            <person name="Lipzen A."/>
            <person name="Mereny Z."/>
            <person name="Hegedus B."/>
            <person name="Baldrian P."/>
            <person name="Stursova M."/>
            <person name="Weitz H."/>
            <person name="Taylor A."/>
            <person name="Grigoriev I.V."/>
            <person name="Nagy L.G."/>
            <person name="Martin F."/>
            <person name="Kauserud H."/>
        </authorList>
    </citation>
    <scope>NUCLEOTIDE SEQUENCE</scope>
    <source>
        <strain evidence="6">CBHHK188m</strain>
    </source>
</reference>
<keyword evidence="2" id="KW-0804">Transcription</keyword>
<comment type="caution">
    <text evidence="6">The sequence shown here is derived from an EMBL/GenBank/DDBJ whole genome shotgun (WGS) entry which is preliminary data.</text>
</comment>
<dbReference type="InterPro" id="IPR036910">
    <property type="entry name" value="HMG_box_dom_sf"/>
</dbReference>
<dbReference type="SUPFAM" id="SSF47095">
    <property type="entry name" value="HMG-box"/>
    <property type="match status" value="1"/>
</dbReference>
<evidence type="ECO:0000259" key="5">
    <source>
        <dbReference type="PROSITE" id="PS50118"/>
    </source>
</evidence>
<feature type="region of interest" description="Disordered" evidence="4">
    <location>
        <begin position="236"/>
        <end position="303"/>
    </location>
</feature>
<gene>
    <name evidence="6" type="ORF">DFH07DRAFT_934155</name>
</gene>
<feature type="compositionally biased region" description="Polar residues" evidence="4">
    <location>
        <begin position="253"/>
        <end position="262"/>
    </location>
</feature>
<organism evidence="6 7">
    <name type="scientific">Mycena maculata</name>
    <dbReference type="NCBI Taxonomy" id="230809"/>
    <lineage>
        <taxon>Eukaryota</taxon>
        <taxon>Fungi</taxon>
        <taxon>Dikarya</taxon>
        <taxon>Basidiomycota</taxon>
        <taxon>Agaricomycotina</taxon>
        <taxon>Agaricomycetes</taxon>
        <taxon>Agaricomycetidae</taxon>
        <taxon>Agaricales</taxon>
        <taxon>Marasmiineae</taxon>
        <taxon>Mycenaceae</taxon>
        <taxon>Mycena</taxon>
    </lineage>
</organism>
<dbReference type="CDD" id="cd01389">
    <property type="entry name" value="HMG-box_ROX1-like"/>
    <property type="match status" value="1"/>
</dbReference>
<dbReference type="PANTHER" id="PTHR10270:SF161">
    <property type="entry name" value="SEX-DETERMINING REGION Y PROTEIN"/>
    <property type="match status" value="1"/>
</dbReference>